<evidence type="ECO:0000313" key="2">
    <source>
        <dbReference type="Proteomes" id="UP001061991"/>
    </source>
</evidence>
<accession>A0ACD4CZN8</accession>
<gene>
    <name evidence="1" type="ORF">N8E88_09415</name>
</gene>
<dbReference type="Proteomes" id="UP001061991">
    <property type="component" value="Plasmid p_unnamed1"/>
</dbReference>
<keyword evidence="2" id="KW-1185">Reference proteome</keyword>
<dbReference type="EMBL" id="CP104972">
    <property type="protein sequence ID" value="UXN59082.1"/>
    <property type="molecule type" value="Genomic_DNA"/>
</dbReference>
<keyword evidence="1" id="KW-0614">Plasmid</keyword>
<proteinExistence type="predicted"/>
<protein>
    <submittedName>
        <fullName evidence="1">Adenylate/guanylate cyclase domain-containing protein</fullName>
    </submittedName>
</protein>
<evidence type="ECO:0000313" key="1">
    <source>
        <dbReference type="EMBL" id="UXN59082.1"/>
    </source>
</evidence>
<name>A0ACD4CZN8_9HYPH</name>
<reference evidence="1" key="1">
    <citation type="submission" date="2022-09" db="EMBL/GenBank/DDBJ databases">
        <title>Interaction between co-microsymbionts with complementary sets of symbiotic genes in legume-rhizobium systems.</title>
        <authorList>
            <person name="Safronova V."/>
            <person name="Sazanova A."/>
            <person name="Afonin A."/>
            <person name="Chirak E."/>
        </authorList>
    </citation>
    <scope>NUCLEOTIDE SEQUENCE</scope>
    <source>
        <strain evidence="1">A18/3m</strain>
    </source>
</reference>
<sequence length="749" mass="82480">MERHLAAVLIADVVGYSRLSEIDEEGTRARFQADLNDTFEPQIAEHHGRLVKTMGDGILAEFHSVVDALRCAVDIQQEKAKQNGAAPPEKRLDFRVGVNLGDIIVEGDDIHGDGVNVADRIQALAEPGGIAISGTAYDQVRTKVAVGFASLGEQKVKNITEPIRVYRVVLDAAAVGKTTEARKNRRSWRVPAAAAAIIALLLAGAAAWWQPWRMAGERPNVRNVVAADTRPSLVVLPFDNLSSDAEQGYLADGITEDLTTELARLPGLFVVSRNAAFTYKDKATQPAQVATELGVRYILEGSIRRAGDQMRINAQLIDATTSGHMWAERFDGAWSGVFDLQDKMVGEIATALKLRLVAGQQAAKIAGGTINAAAYEAYLRGRELELREKPEDWVEAVKHYEQALELDPKFGNAAAALAWIYREAQWTELRSKELGLSIEEARNKADAYFTEAAKNPSAAYYRILAGKLNLQQRSDEAIVAAERAIALDASDPENYESLSTAMIYNGRAADGLGYLDAATRVDPLWSRSRYYLAGFAYLSLDRFKEAAVAFEKIDPEAKETSYWDFWSTYNGLKLLISTYGHLGRDADVARAKESIKPYVAKTNDRENTGLLAAAEFPFKNYADLDRVLVGLRKAGVQELPFGFDPKSPDRLDGAAIQKLLFGHEVQGRKLGTGEAYWRASADDGTTHITVGDWSDTGKSTIEGNLLCIYYPSEARFCTSIFRNPSGTFAQKNEYLLTTPWDRFEFSVVK</sequence>
<organism evidence="1 2">
    <name type="scientific">Phyllobacterium zundukense</name>
    <dbReference type="NCBI Taxonomy" id="1867719"/>
    <lineage>
        <taxon>Bacteria</taxon>
        <taxon>Pseudomonadati</taxon>
        <taxon>Pseudomonadota</taxon>
        <taxon>Alphaproteobacteria</taxon>
        <taxon>Hyphomicrobiales</taxon>
        <taxon>Phyllobacteriaceae</taxon>
        <taxon>Phyllobacterium</taxon>
    </lineage>
</organism>
<geneLocation type="plasmid" evidence="1 2">
    <name>p_unnamed1</name>
</geneLocation>